<reference evidence="6" key="1">
    <citation type="journal article" date="2023" name="Science">
        <title>Genome structures resolve the early diversification of teleost fishes.</title>
        <authorList>
            <person name="Parey E."/>
            <person name="Louis A."/>
            <person name="Montfort J."/>
            <person name="Bouchez O."/>
            <person name="Roques C."/>
            <person name="Iampietro C."/>
            <person name="Lluch J."/>
            <person name="Castinel A."/>
            <person name="Donnadieu C."/>
            <person name="Desvignes T."/>
            <person name="Floi Bucao C."/>
            <person name="Jouanno E."/>
            <person name="Wen M."/>
            <person name="Mejri S."/>
            <person name="Dirks R."/>
            <person name="Jansen H."/>
            <person name="Henkel C."/>
            <person name="Chen W.J."/>
            <person name="Zahm M."/>
            <person name="Cabau C."/>
            <person name="Klopp C."/>
            <person name="Thompson A.W."/>
            <person name="Robinson-Rechavi M."/>
            <person name="Braasch I."/>
            <person name="Lecointre G."/>
            <person name="Bobe J."/>
            <person name="Postlethwait J.H."/>
            <person name="Berthelot C."/>
            <person name="Roest Crollius H."/>
            <person name="Guiguen Y."/>
        </authorList>
    </citation>
    <scope>NUCLEOTIDE SEQUENCE</scope>
    <source>
        <strain evidence="6">Concon-B</strain>
    </source>
</reference>
<proteinExistence type="inferred from homology"/>
<dbReference type="CDD" id="cd01852">
    <property type="entry name" value="AIG1"/>
    <property type="match status" value="1"/>
</dbReference>
<sequence length="290" mass="31110">MSSKHSGSGPEKLKELRIVLLGRTGVGKSAAGNTILGKEEFKSELSSSSVTVECKRARGEVDGREVSVIDTPGLFDTELSNDDIIQEIAKCVSLSSPGPHVFLVELQLGRFTREEQETVKIIQAAFGPESAKYSLVLFTHGDELMGKSIEEHVRGSKELTEFTAQCGGGYHVFNNKDMENHSQVSELLQKIDEAVATNGGGYFTNEMYKKAEEEIEKKKMELMKKNKTQEKKAGEKAERDDPIVLMAAGGPAGAAARAAARVAARAARAAAEAVAQEAGEPVGEAIIEAA</sequence>
<evidence type="ECO:0000313" key="7">
    <source>
        <dbReference type="Proteomes" id="UP001152803"/>
    </source>
</evidence>
<comment type="caution">
    <text evidence="6">The sequence shown here is derived from an EMBL/GenBank/DDBJ whole genome shotgun (WGS) entry which is preliminary data.</text>
</comment>
<dbReference type="InterPro" id="IPR045058">
    <property type="entry name" value="GIMA/IAN/Toc"/>
</dbReference>
<organism evidence="6 7">
    <name type="scientific">Conger conger</name>
    <name type="common">Conger eel</name>
    <name type="synonym">Muraena conger</name>
    <dbReference type="NCBI Taxonomy" id="82655"/>
    <lineage>
        <taxon>Eukaryota</taxon>
        <taxon>Metazoa</taxon>
        <taxon>Chordata</taxon>
        <taxon>Craniata</taxon>
        <taxon>Vertebrata</taxon>
        <taxon>Euteleostomi</taxon>
        <taxon>Actinopterygii</taxon>
        <taxon>Neopterygii</taxon>
        <taxon>Teleostei</taxon>
        <taxon>Anguilliformes</taxon>
        <taxon>Congridae</taxon>
        <taxon>Conger</taxon>
    </lineage>
</organism>
<protein>
    <recommendedName>
        <fullName evidence="5">AIG1-type G domain-containing protein</fullName>
    </recommendedName>
</protein>
<dbReference type="AlphaFoldDB" id="A0A9Q1I4H1"/>
<dbReference type="Gene3D" id="3.40.50.300">
    <property type="entry name" value="P-loop containing nucleotide triphosphate hydrolases"/>
    <property type="match status" value="1"/>
</dbReference>
<evidence type="ECO:0000259" key="5">
    <source>
        <dbReference type="PROSITE" id="PS51720"/>
    </source>
</evidence>
<accession>A0A9Q1I4H1</accession>
<dbReference type="PANTHER" id="PTHR10903:SF186">
    <property type="entry name" value="GTPASE IMAP FAMILY MEMBER 4-LIKE-RELATED"/>
    <property type="match status" value="1"/>
</dbReference>
<dbReference type="InterPro" id="IPR006703">
    <property type="entry name" value="G_AIG1"/>
</dbReference>
<dbReference type="Pfam" id="PF04548">
    <property type="entry name" value="AIG1"/>
    <property type="match status" value="1"/>
</dbReference>
<keyword evidence="7" id="KW-1185">Reference proteome</keyword>
<comment type="similarity">
    <text evidence="1">Belongs to the TRAFAC class TrmE-Era-EngA-EngB-Septin-like GTPase superfamily. AIG1/Toc34/Toc159-like paraseptin GTPase family. IAN subfamily.</text>
</comment>
<evidence type="ECO:0000313" key="6">
    <source>
        <dbReference type="EMBL" id="KAJ8281491.1"/>
    </source>
</evidence>
<evidence type="ECO:0000256" key="1">
    <source>
        <dbReference type="ARBA" id="ARBA00008535"/>
    </source>
</evidence>
<name>A0A9Q1I4H1_CONCO</name>
<keyword evidence="3" id="KW-0342">GTP-binding</keyword>
<dbReference type="FunFam" id="3.40.50.300:FF:000366">
    <property type="entry name" value="GTPase, IMAP family member 2"/>
    <property type="match status" value="1"/>
</dbReference>
<feature type="domain" description="AIG1-type G" evidence="5">
    <location>
        <begin position="13"/>
        <end position="212"/>
    </location>
</feature>
<dbReference type="Proteomes" id="UP001152803">
    <property type="component" value="Unassembled WGS sequence"/>
</dbReference>
<dbReference type="SUPFAM" id="SSF52540">
    <property type="entry name" value="P-loop containing nucleoside triphosphate hydrolases"/>
    <property type="match status" value="1"/>
</dbReference>
<feature type="non-terminal residue" evidence="6">
    <location>
        <position position="1"/>
    </location>
</feature>
<dbReference type="OrthoDB" id="5985928at2759"/>
<evidence type="ECO:0000256" key="4">
    <source>
        <dbReference type="SAM" id="Coils"/>
    </source>
</evidence>
<feature type="coiled-coil region" evidence="4">
    <location>
        <begin position="205"/>
        <end position="232"/>
    </location>
</feature>
<dbReference type="PANTHER" id="PTHR10903">
    <property type="entry name" value="GTPASE, IMAP FAMILY MEMBER-RELATED"/>
    <property type="match status" value="1"/>
</dbReference>
<keyword evidence="2" id="KW-0547">Nucleotide-binding</keyword>
<dbReference type="PROSITE" id="PS51720">
    <property type="entry name" value="G_AIG1"/>
    <property type="match status" value="1"/>
</dbReference>
<dbReference type="InterPro" id="IPR027417">
    <property type="entry name" value="P-loop_NTPase"/>
</dbReference>
<evidence type="ECO:0000256" key="3">
    <source>
        <dbReference type="ARBA" id="ARBA00023134"/>
    </source>
</evidence>
<keyword evidence="4" id="KW-0175">Coiled coil</keyword>
<dbReference type="GO" id="GO:0005525">
    <property type="term" value="F:GTP binding"/>
    <property type="evidence" value="ECO:0007669"/>
    <property type="project" value="UniProtKB-KW"/>
</dbReference>
<evidence type="ECO:0000256" key="2">
    <source>
        <dbReference type="ARBA" id="ARBA00022741"/>
    </source>
</evidence>
<gene>
    <name evidence="6" type="ORF">COCON_G00040100</name>
</gene>
<dbReference type="EMBL" id="JAFJMO010000003">
    <property type="protein sequence ID" value="KAJ8281491.1"/>
    <property type="molecule type" value="Genomic_DNA"/>
</dbReference>